<keyword evidence="1" id="KW-1133">Transmembrane helix</keyword>
<keyword evidence="1" id="KW-0472">Membrane</keyword>
<evidence type="ECO:0000256" key="1">
    <source>
        <dbReference type="SAM" id="Phobius"/>
    </source>
</evidence>
<gene>
    <name evidence="3" type="ORF">HHL27_00080</name>
</gene>
<protein>
    <recommendedName>
        <fullName evidence="2">TPM domain-containing protein</fullName>
    </recommendedName>
</protein>
<dbReference type="PANTHER" id="PTHR30373">
    <property type="entry name" value="UPF0603 PROTEIN YGCG"/>
    <property type="match status" value="1"/>
</dbReference>
<organism evidence="3 4">
    <name type="scientific">Novosphingobium olei</name>
    <dbReference type="NCBI Taxonomy" id="2728851"/>
    <lineage>
        <taxon>Bacteria</taxon>
        <taxon>Pseudomonadati</taxon>
        <taxon>Pseudomonadota</taxon>
        <taxon>Alphaproteobacteria</taxon>
        <taxon>Sphingomonadales</taxon>
        <taxon>Sphingomonadaceae</taxon>
        <taxon>Novosphingobium</taxon>
    </lineage>
</organism>
<accession>A0A7Y0G8X5</accession>
<dbReference type="Proteomes" id="UP000583556">
    <property type="component" value="Unassembled WGS sequence"/>
</dbReference>
<dbReference type="InterPro" id="IPR007621">
    <property type="entry name" value="TPM_dom"/>
</dbReference>
<comment type="caution">
    <text evidence="3">The sequence shown here is derived from an EMBL/GenBank/DDBJ whole genome shotgun (WGS) entry which is preliminary data.</text>
</comment>
<dbReference type="PANTHER" id="PTHR30373:SF8">
    <property type="entry name" value="BLL7265 PROTEIN"/>
    <property type="match status" value="1"/>
</dbReference>
<keyword evidence="4" id="KW-1185">Reference proteome</keyword>
<feature type="transmembrane region" description="Helical" evidence="1">
    <location>
        <begin position="85"/>
        <end position="109"/>
    </location>
</feature>
<keyword evidence="1" id="KW-0812">Transmembrane</keyword>
<dbReference type="Gene3D" id="3.10.310.50">
    <property type="match status" value="1"/>
</dbReference>
<dbReference type="AlphaFoldDB" id="A0A7Y0G8X5"/>
<dbReference type="RefSeq" id="WP_169491362.1">
    <property type="nucleotide sequence ID" value="NZ_JABBGM010000001.1"/>
</dbReference>
<feature type="domain" description="TPM" evidence="2">
    <location>
        <begin position="141"/>
        <end position="202"/>
    </location>
</feature>
<evidence type="ECO:0000259" key="2">
    <source>
        <dbReference type="Pfam" id="PF04536"/>
    </source>
</evidence>
<proteinExistence type="predicted"/>
<dbReference type="EMBL" id="JABBGM010000001">
    <property type="protein sequence ID" value="NML92077.1"/>
    <property type="molecule type" value="Genomic_DNA"/>
</dbReference>
<reference evidence="3 4" key="1">
    <citation type="submission" date="2020-04" db="EMBL/GenBank/DDBJ databases">
        <title>Novosphingobium sp. TW-4 isolated from soil.</title>
        <authorList>
            <person name="Dahal R.H."/>
            <person name="Chaudhary D.K."/>
        </authorList>
    </citation>
    <scope>NUCLEOTIDE SEQUENCE [LARGE SCALE GENOMIC DNA]</scope>
    <source>
        <strain evidence="3 4">TW-4</strain>
    </source>
</reference>
<name>A0A7Y0G8X5_9SPHN</name>
<dbReference type="Pfam" id="PF04536">
    <property type="entry name" value="TPM_phosphatase"/>
    <property type="match status" value="1"/>
</dbReference>
<evidence type="ECO:0000313" key="3">
    <source>
        <dbReference type="EMBL" id="NML92077.1"/>
    </source>
</evidence>
<sequence>MTHPLTDTDRARVAAAVTHAELSSAGEIVTIITPRSDIYRDVALGWSAFVALLALAALELAPDFYIALVDRVLGLWASDWSPRAVLGLALTVATLKFLGMLALMAWFPLRLWLTPGPVKAARVHARALTCFRVGAQSRTTGRTGILIYLSLAEHRAEIIADEAIAAKVSPEVWGDAMHAMLGHLRQGHVADGMIAAVEQVGAVLALHFPRADDDINELPDRLIEV</sequence>
<feature type="transmembrane region" description="Helical" evidence="1">
    <location>
        <begin position="43"/>
        <end position="65"/>
    </location>
</feature>
<evidence type="ECO:0000313" key="4">
    <source>
        <dbReference type="Proteomes" id="UP000583556"/>
    </source>
</evidence>